<evidence type="ECO:0000256" key="6">
    <source>
        <dbReference type="ARBA" id="ARBA00022679"/>
    </source>
</evidence>
<keyword evidence="16" id="KW-1185">Reference proteome</keyword>
<comment type="subcellular location">
    <subcellularLocation>
        <location evidence="2">Cell membrane</location>
        <topology evidence="2">Multi-pass membrane protein</topology>
    </subcellularLocation>
</comment>
<evidence type="ECO:0000256" key="4">
    <source>
        <dbReference type="ARBA" id="ARBA00022475"/>
    </source>
</evidence>
<dbReference type="RefSeq" id="WP_041052475.1">
    <property type="nucleotide sequence ID" value="NZ_JXAK01000102.1"/>
</dbReference>
<organism evidence="15 16">
    <name type="scientific">Gordoniibacillus kamchatkensis</name>
    <dbReference type="NCBI Taxonomy" id="1590651"/>
    <lineage>
        <taxon>Bacteria</taxon>
        <taxon>Bacillati</taxon>
        <taxon>Bacillota</taxon>
        <taxon>Bacilli</taxon>
        <taxon>Bacillales</taxon>
        <taxon>Paenibacillaceae</taxon>
        <taxon>Gordoniibacillus</taxon>
    </lineage>
</organism>
<dbReference type="InterPro" id="IPR036890">
    <property type="entry name" value="HATPase_C_sf"/>
</dbReference>
<evidence type="ECO:0000256" key="1">
    <source>
        <dbReference type="ARBA" id="ARBA00000085"/>
    </source>
</evidence>
<dbReference type="SMART" id="SM00304">
    <property type="entry name" value="HAMP"/>
    <property type="match status" value="1"/>
</dbReference>
<proteinExistence type="predicted"/>
<feature type="transmembrane region" description="Helical" evidence="12">
    <location>
        <begin position="6"/>
        <end position="26"/>
    </location>
</feature>
<dbReference type="PRINTS" id="PR00344">
    <property type="entry name" value="BCTRLSENSOR"/>
</dbReference>
<dbReference type="InterPro" id="IPR010559">
    <property type="entry name" value="Sig_transdc_His_kin_internal"/>
</dbReference>
<dbReference type="Pfam" id="PF06580">
    <property type="entry name" value="His_kinase"/>
    <property type="match status" value="1"/>
</dbReference>
<dbReference type="Gene3D" id="6.10.340.10">
    <property type="match status" value="1"/>
</dbReference>
<dbReference type="PANTHER" id="PTHR34220">
    <property type="entry name" value="SENSOR HISTIDINE KINASE YPDA"/>
    <property type="match status" value="1"/>
</dbReference>
<dbReference type="CDD" id="cd06225">
    <property type="entry name" value="HAMP"/>
    <property type="match status" value="1"/>
</dbReference>
<evidence type="ECO:0000313" key="15">
    <source>
        <dbReference type="EMBL" id="KIL36894.1"/>
    </source>
</evidence>
<dbReference type="SUPFAM" id="SSF55874">
    <property type="entry name" value="ATPase domain of HSP90 chaperone/DNA topoisomerase II/histidine kinase"/>
    <property type="match status" value="1"/>
</dbReference>
<dbReference type="EC" id="2.7.13.3" evidence="3"/>
<reference evidence="15 16" key="1">
    <citation type="submission" date="2014-12" db="EMBL/GenBank/DDBJ databases">
        <title>Draft genome sequence of Paenibacillus kamchatkensis strain B-2647.</title>
        <authorList>
            <person name="Karlyshev A.V."/>
            <person name="Kudryashova E.B."/>
        </authorList>
    </citation>
    <scope>NUCLEOTIDE SEQUENCE [LARGE SCALE GENOMIC DNA]</scope>
    <source>
        <strain evidence="15 16">VKM B-2647</strain>
    </source>
</reference>
<keyword evidence="4" id="KW-1003">Cell membrane</keyword>
<protein>
    <recommendedName>
        <fullName evidence="3">histidine kinase</fullName>
        <ecNumber evidence="3">2.7.13.3</ecNumber>
    </recommendedName>
</protein>
<evidence type="ECO:0000313" key="16">
    <source>
        <dbReference type="Proteomes" id="UP000031967"/>
    </source>
</evidence>
<gene>
    <name evidence="15" type="ORF">SD70_31180</name>
</gene>
<evidence type="ECO:0000256" key="9">
    <source>
        <dbReference type="ARBA" id="ARBA00022840"/>
    </source>
</evidence>
<keyword evidence="12" id="KW-0812">Transmembrane</keyword>
<feature type="domain" description="Histidine kinase" evidence="13">
    <location>
        <begin position="275"/>
        <end position="474"/>
    </location>
</feature>
<dbReference type="SMART" id="SM00387">
    <property type="entry name" value="HATPase_c"/>
    <property type="match status" value="1"/>
</dbReference>
<evidence type="ECO:0000256" key="2">
    <source>
        <dbReference type="ARBA" id="ARBA00004651"/>
    </source>
</evidence>
<evidence type="ECO:0000256" key="12">
    <source>
        <dbReference type="SAM" id="Phobius"/>
    </source>
</evidence>
<keyword evidence="7" id="KW-0547">Nucleotide-binding</keyword>
<name>A0ABR5A787_9BACL</name>
<sequence>MSIRTKLFAFLVTLVVLMNAVAFFIYQSSRTIQESYSLMTDRILLYKQIANMTEDNLRLLSNYLVNQSTSAYAAFFDRKQELEKLKEKLDVSSRSEQRAAAVRNFRNMITTFLDAEESVIGILYRTEAASYSQQFDEVEKTAGYIQEENQSLVDQELSFYQPLYQQMLVYTKHMNALGLGLLAVDLLLCVVFALWLSSSITKPIANLVQVAVQISRGNLDVEPPTAQMSDEIGILTRTFRHMLASLQELLEKKQEMMEKDRLVKELEIKALQSQINPHFLFNTLNVVSKLAMLEGAERTSDLTVSVSNLLRYNLRKLDTPVTLRDEVEHAQEYFAIQQARFRDRVAFETDIDESALELPIPCLTLQPILENAFVHGIEGMEEGARIKLTIRREGDTVVVAVADNGAGMDEETRQRLLEAQSGFADEAPRGQSTGLGTRNVYRRLQLFYGPGDLVTIQSEEGKGTTVTIRVPWSRAKEGR</sequence>
<dbReference type="Gene3D" id="3.30.565.10">
    <property type="entry name" value="Histidine kinase-like ATPase, C-terminal domain"/>
    <property type="match status" value="1"/>
</dbReference>
<dbReference type="PROSITE" id="PS50885">
    <property type="entry name" value="HAMP"/>
    <property type="match status" value="1"/>
</dbReference>
<dbReference type="InterPro" id="IPR003594">
    <property type="entry name" value="HATPase_dom"/>
</dbReference>
<dbReference type="PROSITE" id="PS50109">
    <property type="entry name" value="HIS_KIN"/>
    <property type="match status" value="1"/>
</dbReference>
<dbReference type="EMBL" id="JXAK01000102">
    <property type="protein sequence ID" value="KIL36894.1"/>
    <property type="molecule type" value="Genomic_DNA"/>
</dbReference>
<evidence type="ECO:0000256" key="5">
    <source>
        <dbReference type="ARBA" id="ARBA00022553"/>
    </source>
</evidence>
<evidence type="ECO:0000259" key="14">
    <source>
        <dbReference type="PROSITE" id="PS50885"/>
    </source>
</evidence>
<keyword evidence="10" id="KW-0902">Two-component regulatory system</keyword>
<feature type="domain" description="HAMP" evidence="14">
    <location>
        <begin position="198"/>
        <end position="251"/>
    </location>
</feature>
<evidence type="ECO:0000256" key="3">
    <source>
        <dbReference type="ARBA" id="ARBA00012438"/>
    </source>
</evidence>
<comment type="catalytic activity">
    <reaction evidence="1">
        <text>ATP + protein L-histidine = ADP + protein N-phospho-L-histidine.</text>
        <dbReference type="EC" id="2.7.13.3"/>
    </reaction>
</comment>
<dbReference type="InterPro" id="IPR004358">
    <property type="entry name" value="Sig_transdc_His_kin-like_C"/>
</dbReference>
<dbReference type="InterPro" id="IPR050640">
    <property type="entry name" value="Bact_2-comp_sensor_kinase"/>
</dbReference>
<dbReference type="SUPFAM" id="SSF158472">
    <property type="entry name" value="HAMP domain-like"/>
    <property type="match status" value="1"/>
</dbReference>
<keyword evidence="12" id="KW-1133">Transmembrane helix</keyword>
<dbReference type="PANTHER" id="PTHR34220:SF7">
    <property type="entry name" value="SENSOR HISTIDINE KINASE YPDA"/>
    <property type="match status" value="1"/>
</dbReference>
<evidence type="ECO:0000256" key="7">
    <source>
        <dbReference type="ARBA" id="ARBA00022741"/>
    </source>
</evidence>
<keyword evidence="5" id="KW-0597">Phosphoprotein</keyword>
<dbReference type="Pfam" id="PF02518">
    <property type="entry name" value="HATPase_c"/>
    <property type="match status" value="1"/>
</dbReference>
<evidence type="ECO:0000259" key="13">
    <source>
        <dbReference type="PROSITE" id="PS50109"/>
    </source>
</evidence>
<evidence type="ECO:0000256" key="11">
    <source>
        <dbReference type="ARBA" id="ARBA00023136"/>
    </source>
</evidence>
<dbReference type="Pfam" id="PF00672">
    <property type="entry name" value="HAMP"/>
    <property type="match status" value="1"/>
</dbReference>
<accession>A0ABR5A787</accession>
<evidence type="ECO:0000256" key="10">
    <source>
        <dbReference type="ARBA" id="ARBA00023012"/>
    </source>
</evidence>
<dbReference type="InterPro" id="IPR003660">
    <property type="entry name" value="HAMP_dom"/>
</dbReference>
<keyword evidence="8" id="KW-0418">Kinase</keyword>
<keyword evidence="9" id="KW-0067">ATP-binding</keyword>
<comment type="caution">
    <text evidence="15">The sequence shown here is derived from an EMBL/GenBank/DDBJ whole genome shotgun (WGS) entry which is preliminary data.</text>
</comment>
<dbReference type="InterPro" id="IPR005467">
    <property type="entry name" value="His_kinase_dom"/>
</dbReference>
<dbReference type="Proteomes" id="UP000031967">
    <property type="component" value="Unassembled WGS sequence"/>
</dbReference>
<keyword evidence="6" id="KW-0808">Transferase</keyword>
<keyword evidence="11 12" id="KW-0472">Membrane</keyword>
<evidence type="ECO:0000256" key="8">
    <source>
        <dbReference type="ARBA" id="ARBA00022777"/>
    </source>
</evidence>